<dbReference type="AlphaFoldDB" id="A0A6A5VR09"/>
<feature type="non-terminal residue" evidence="1">
    <location>
        <position position="158"/>
    </location>
</feature>
<feature type="non-terminal residue" evidence="1">
    <location>
        <position position="1"/>
    </location>
</feature>
<gene>
    <name evidence="1" type="ORF">BU23DRAFT_431095</name>
</gene>
<accession>A0A6A5VR09</accession>
<evidence type="ECO:0000313" key="1">
    <source>
        <dbReference type="EMBL" id="KAF1978112.1"/>
    </source>
</evidence>
<reference evidence="1" key="1">
    <citation type="journal article" date="2020" name="Stud. Mycol.">
        <title>101 Dothideomycetes genomes: a test case for predicting lifestyles and emergence of pathogens.</title>
        <authorList>
            <person name="Haridas S."/>
            <person name="Albert R."/>
            <person name="Binder M."/>
            <person name="Bloem J."/>
            <person name="Labutti K."/>
            <person name="Salamov A."/>
            <person name="Andreopoulos B."/>
            <person name="Baker S."/>
            <person name="Barry K."/>
            <person name="Bills G."/>
            <person name="Bluhm B."/>
            <person name="Cannon C."/>
            <person name="Castanera R."/>
            <person name="Culley D."/>
            <person name="Daum C."/>
            <person name="Ezra D."/>
            <person name="Gonzalez J."/>
            <person name="Henrissat B."/>
            <person name="Kuo A."/>
            <person name="Liang C."/>
            <person name="Lipzen A."/>
            <person name="Lutzoni F."/>
            <person name="Magnuson J."/>
            <person name="Mondo S."/>
            <person name="Nolan M."/>
            <person name="Ohm R."/>
            <person name="Pangilinan J."/>
            <person name="Park H.-J."/>
            <person name="Ramirez L."/>
            <person name="Alfaro M."/>
            <person name="Sun H."/>
            <person name="Tritt A."/>
            <person name="Yoshinaga Y."/>
            <person name="Zwiers L.-H."/>
            <person name="Turgeon B."/>
            <person name="Goodwin S."/>
            <person name="Spatafora J."/>
            <person name="Crous P."/>
            <person name="Grigoriev I."/>
        </authorList>
    </citation>
    <scope>NUCLEOTIDE SEQUENCE</scope>
    <source>
        <strain evidence="1">CBS 107.79</strain>
    </source>
</reference>
<dbReference type="OrthoDB" id="5238363at2759"/>
<dbReference type="Proteomes" id="UP000800036">
    <property type="component" value="Unassembled WGS sequence"/>
</dbReference>
<proteinExistence type="predicted"/>
<dbReference type="EMBL" id="ML976661">
    <property type="protein sequence ID" value="KAF1978112.1"/>
    <property type="molecule type" value="Genomic_DNA"/>
</dbReference>
<evidence type="ECO:0000313" key="2">
    <source>
        <dbReference type="Proteomes" id="UP000800036"/>
    </source>
</evidence>
<name>A0A6A5VR09_9PLEO</name>
<sequence length="158" mass="18258">KLLSRLKPRTFQINYSAEYNTFHPHHIAYDPQHPLSILQRRKVNARPKEGLWWSVTNRGDLSKSSVVRSWCRRRLRNAFTDELKKRGFNENGKLMNAKVLIREDKAFEPILEKDGNLSLTGSVRMQIQPALITTKYADLRKETNGLVGILLESIKADS</sequence>
<organism evidence="1 2">
    <name type="scientific">Bimuria novae-zelandiae CBS 107.79</name>
    <dbReference type="NCBI Taxonomy" id="1447943"/>
    <lineage>
        <taxon>Eukaryota</taxon>
        <taxon>Fungi</taxon>
        <taxon>Dikarya</taxon>
        <taxon>Ascomycota</taxon>
        <taxon>Pezizomycotina</taxon>
        <taxon>Dothideomycetes</taxon>
        <taxon>Pleosporomycetidae</taxon>
        <taxon>Pleosporales</taxon>
        <taxon>Massarineae</taxon>
        <taxon>Didymosphaeriaceae</taxon>
        <taxon>Bimuria</taxon>
    </lineage>
</organism>
<keyword evidence="2" id="KW-1185">Reference proteome</keyword>
<protein>
    <submittedName>
        <fullName evidence="1">Uncharacterized protein</fullName>
    </submittedName>
</protein>